<comment type="pathway">
    <text evidence="3 13">Cofactor biosynthesis; riboflavin biosynthesis; 5-amino-6-(D-ribitylamino)uracil from GTP: step 3/4.</text>
</comment>
<evidence type="ECO:0000256" key="5">
    <source>
        <dbReference type="ARBA" id="ARBA00007417"/>
    </source>
</evidence>
<protein>
    <recommendedName>
        <fullName evidence="13">Riboflavin biosynthesis protein RibD</fullName>
    </recommendedName>
    <domain>
        <recommendedName>
            <fullName evidence="13">Diaminohydroxyphosphoribosylaminopyrimidine deaminase</fullName>
            <shortName evidence="13">DRAP deaminase</shortName>
            <ecNumber evidence="13">3.5.4.26</ecNumber>
        </recommendedName>
        <alternativeName>
            <fullName evidence="13">Riboflavin-specific deaminase</fullName>
        </alternativeName>
    </domain>
    <domain>
        <recommendedName>
            <fullName evidence="13">5-amino-6-(5-phosphoribosylamino)uracil reductase</fullName>
            <ecNumber evidence="13">1.1.1.193</ecNumber>
        </recommendedName>
        <alternativeName>
            <fullName evidence="13">HTP reductase</fullName>
        </alternativeName>
    </domain>
</protein>
<evidence type="ECO:0000256" key="14">
    <source>
        <dbReference type="PIRSR" id="PIRSR006769-1"/>
    </source>
</evidence>
<evidence type="ECO:0000256" key="6">
    <source>
        <dbReference type="ARBA" id="ARBA00022619"/>
    </source>
</evidence>
<keyword evidence="9 13" id="KW-0862">Zinc</keyword>
<dbReference type="GO" id="GO:0050661">
    <property type="term" value="F:NADP binding"/>
    <property type="evidence" value="ECO:0007669"/>
    <property type="project" value="InterPro"/>
</dbReference>
<evidence type="ECO:0000256" key="3">
    <source>
        <dbReference type="ARBA" id="ARBA00004910"/>
    </source>
</evidence>
<feature type="binding site" evidence="16">
    <location>
        <position position="54"/>
    </location>
    <ligand>
        <name>Zn(2+)</name>
        <dbReference type="ChEBI" id="CHEBI:29105"/>
        <note>catalytic</note>
    </ligand>
</feature>
<evidence type="ECO:0000256" key="9">
    <source>
        <dbReference type="ARBA" id="ARBA00022833"/>
    </source>
</evidence>
<dbReference type="EC" id="1.1.1.193" evidence="13"/>
<dbReference type="PIRSF" id="PIRSF006769">
    <property type="entry name" value="RibD"/>
    <property type="match status" value="1"/>
</dbReference>
<dbReference type="PANTHER" id="PTHR38011">
    <property type="entry name" value="DIHYDROFOLATE REDUCTASE FAMILY PROTEIN (AFU_ORTHOLOGUE AFUA_8G06820)"/>
    <property type="match status" value="1"/>
</dbReference>
<dbReference type="EMBL" id="LQQU01000059">
    <property type="protein sequence ID" value="KZE25339.1"/>
    <property type="molecule type" value="Genomic_DNA"/>
</dbReference>
<dbReference type="GO" id="GO:0008703">
    <property type="term" value="F:5-amino-6-(5-phosphoribosylamino)uracil reductase activity"/>
    <property type="evidence" value="ECO:0007669"/>
    <property type="project" value="UniProtKB-EC"/>
</dbReference>
<evidence type="ECO:0000256" key="15">
    <source>
        <dbReference type="PIRSR" id="PIRSR006769-2"/>
    </source>
</evidence>
<keyword evidence="12" id="KW-0511">Multifunctional enzyme</keyword>
<comment type="catalytic activity">
    <reaction evidence="13">
        <text>5-amino-6-(5-phospho-D-ribitylamino)uracil + NADP(+) = 5-amino-6-(5-phospho-D-ribosylamino)uracil + NADPH + H(+)</text>
        <dbReference type="Rhea" id="RHEA:17845"/>
        <dbReference type="ChEBI" id="CHEBI:15378"/>
        <dbReference type="ChEBI" id="CHEBI:57783"/>
        <dbReference type="ChEBI" id="CHEBI:58349"/>
        <dbReference type="ChEBI" id="CHEBI:58421"/>
        <dbReference type="ChEBI" id="CHEBI:58453"/>
        <dbReference type="EC" id="1.1.1.193"/>
    </reaction>
</comment>
<feature type="binding site" evidence="15">
    <location>
        <position position="172"/>
    </location>
    <ligand>
        <name>substrate</name>
    </ligand>
</feature>
<dbReference type="EC" id="3.5.4.26" evidence="13"/>
<evidence type="ECO:0000256" key="4">
    <source>
        <dbReference type="ARBA" id="ARBA00005259"/>
    </source>
</evidence>
<evidence type="ECO:0000259" key="17">
    <source>
        <dbReference type="PROSITE" id="PS51747"/>
    </source>
</evidence>
<evidence type="ECO:0000256" key="13">
    <source>
        <dbReference type="PIRNR" id="PIRNR006769"/>
    </source>
</evidence>
<feature type="binding site" evidence="16">
    <location>
        <position position="88"/>
    </location>
    <ligand>
        <name>Zn(2+)</name>
        <dbReference type="ChEBI" id="CHEBI:29105"/>
        <note>catalytic</note>
    </ligand>
</feature>
<evidence type="ECO:0000256" key="1">
    <source>
        <dbReference type="ARBA" id="ARBA00002151"/>
    </source>
</evidence>
<dbReference type="FunFam" id="3.40.140.10:FF:000025">
    <property type="entry name" value="Riboflavin biosynthesis protein RibD"/>
    <property type="match status" value="1"/>
</dbReference>
<feature type="binding site" evidence="15">
    <location>
        <position position="158"/>
    </location>
    <ligand>
        <name>NADP(+)</name>
        <dbReference type="ChEBI" id="CHEBI:58349"/>
    </ligand>
</feature>
<dbReference type="CDD" id="cd01284">
    <property type="entry name" value="Riboflavin_deaminase-reductase"/>
    <property type="match status" value="1"/>
</dbReference>
<comment type="similarity">
    <text evidence="4 13">In the N-terminal section; belongs to the cytidine and deoxycytidylate deaminase family.</text>
</comment>
<sequence>MTFTGQDHAMMARALQLAEHALFTTTPNPRVGCVIVRDGAIVGEGWHHQAGTPHAEVHALAMAGEAARGATAYVTLEPCSHHGRTPPCADALVRAGVGRVIAAMGDPNPKVNGQGMARLAEAGVATALGLLEPEARALNKGFLSRIERGRPWVTVKTASSLDGKTALSNGQSQWLTGPEARRDVHALRARSCAVLTGSGTVIADDPQLTVREVVTTRQPQRVVVDGALRTAPDAKIYDTSVAPTWLATAVADPARHAPYVGRGVKVVVLPAADGRVDLAALLQTLAGAGVGELMVEAGAGLNGALLAAGLVDEFRLYYAMSLVGHRAQGLFDRPELTRLADQTRLKLLDCRPVGADLRLSCLLEAAS</sequence>
<dbReference type="UniPathway" id="UPA00275">
    <property type="reaction ID" value="UER00401"/>
</dbReference>
<feature type="domain" description="CMP/dCMP-type deaminase" evidence="17">
    <location>
        <begin position="5"/>
        <end position="119"/>
    </location>
</feature>
<accession>A0A161TLK7</accession>
<reference evidence="19" key="1">
    <citation type="submission" date="2016-01" db="EMBL/GenBank/DDBJ databases">
        <title>Draft genome of Chromobacterium sp. F49.</title>
        <authorList>
            <person name="Hong K.W."/>
        </authorList>
    </citation>
    <scope>NUCLEOTIDE SEQUENCE [LARGE SCALE GENOMIC DNA]</scope>
    <source>
        <strain evidence="19">CN10</strain>
    </source>
</reference>
<keyword evidence="11 13" id="KW-0560">Oxidoreductase</keyword>
<dbReference type="STRING" id="1452487.AVW16_03325"/>
<feature type="binding site" evidence="16">
    <location>
        <position position="79"/>
    </location>
    <ligand>
        <name>Zn(2+)</name>
        <dbReference type="ChEBI" id="CHEBI:29105"/>
        <note>catalytic</note>
    </ligand>
</feature>
<evidence type="ECO:0000256" key="2">
    <source>
        <dbReference type="ARBA" id="ARBA00004882"/>
    </source>
</evidence>
<organism evidence="18 19">
    <name type="scientific">Crenobacter luteus</name>
    <dbReference type="NCBI Taxonomy" id="1452487"/>
    <lineage>
        <taxon>Bacteria</taxon>
        <taxon>Pseudomonadati</taxon>
        <taxon>Pseudomonadota</taxon>
        <taxon>Betaproteobacteria</taxon>
        <taxon>Neisseriales</taxon>
        <taxon>Neisseriaceae</taxon>
        <taxon>Crenobacter</taxon>
    </lineage>
</organism>
<dbReference type="NCBIfam" id="TIGR00227">
    <property type="entry name" value="ribD_Cterm"/>
    <property type="match status" value="1"/>
</dbReference>
<feature type="binding site" evidence="15">
    <location>
        <position position="211"/>
    </location>
    <ligand>
        <name>substrate</name>
    </ligand>
</feature>
<dbReference type="InterPro" id="IPR004794">
    <property type="entry name" value="Eubact_RibD"/>
</dbReference>
<dbReference type="InterPro" id="IPR016193">
    <property type="entry name" value="Cytidine_deaminase-like"/>
</dbReference>
<dbReference type="Proteomes" id="UP000076625">
    <property type="component" value="Unassembled WGS sequence"/>
</dbReference>
<comment type="similarity">
    <text evidence="5 13">In the C-terminal section; belongs to the HTP reductase family.</text>
</comment>
<keyword evidence="10 13" id="KW-0521">NADP</keyword>
<feature type="active site" description="Proton donor" evidence="14">
    <location>
        <position position="56"/>
    </location>
</feature>
<gene>
    <name evidence="18" type="ORF">AVW16_03325</name>
</gene>
<keyword evidence="8 13" id="KW-0378">Hydrolase</keyword>
<dbReference type="RefSeq" id="WP_066614667.1">
    <property type="nucleotide sequence ID" value="NZ_LQQU01000059.1"/>
</dbReference>
<dbReference type="GO" id="GO:0008835">
    <property type="term" value="F:diaminohydroxyphosphoribosylaminopyrimidine deaminase activity"/>
    <property type="evidence" value="ECO:0007669"/>
    <property type="project" value="UniProtKB-EC"/>
</dbReference>
<dbReference type="PROSITE" id="PS51747">
    <property type="entry name" value="CYT_DCMP_DEAMINASES_2"/>
    <property type="match status" value="1"/>
</dbReference>
<feature type="binding site" evidence="15">
    <location>
        <begin position="298"/>
        <end position="304"/>
    </location>
    <ligand>
        <name>NADP(+)</name>
        <dbReference type="ChEBI" id="CHEBI:58349"/>
    </ligand>
</feature>
<comment type="cofactor">
    <cofactor evidence="13 16">
        <name>Zn(2+)</name>
        <dbReference type="ChEBI" id="CHEBI:29105"/>
    </cofactor>
    <text evidence="13 16">Binds 1 zinc ion.</text>
</comment>
<dbReference type="OrthoDB" id="9800865at2"/>
<dbReference type="PANTHER" id="PTHR38011:SF7">
    <property type="entry name" value="2,5-DIAMINO-6-RIBOSYLAMINO-4(3H)-PYRIMIDINONE 5'-PHOSPHATE REDUCTASE"/>
    <property type="match status" value="1"/>
</dbReference>
<dbReference type="SUPFAM" id="SSF53927">
    <property type="entry name" value="Cytidine deaminase-like"/>
    <property type="match status" value="1"/>
</dbReference>
<keyword evidence="19" id="KW-1185">Reference proteome</keyword>
<dbReference type="GO" id="GO:0008270">
    <property type="term" value="F:zinc ion binding"/>
    <property type="evidence" value="ECO:0007669"/>
    <property type="project" value="InterPro"/>
</dbReference>
<dbReference type="InterPro" id="IPR016192">
    <property type="entry name" value="APOBEC/CMP_deaminase_Zn-bd"/>
</dbReference>
<comment type="caution">
    <text evidence="18">The sequence shown here is derived from an EMBL/GenBank/DDBJ whole genome shotgun (WGS) entry which is preliminary data.</text>
</comment>
<evidence type="ECO:0000256" key="12">
    <source>
        <dbReference type="ARBA" id="ARBA00023268"/>
    </source>
</evidence>
<dbReference type="SUPFAM" id="SSF53597">
    <property type="entry name" value="Dihydrofolate reductase-like"/>
    <property type="match status" value="1"/>
</dbReference>
<dbReference type="InterPro" id="IPR050765">
    <property type="entry name" value="Riboflavin_Biosynth_HTPR"/>
</dbReference>
<feature type="binding site" evidence="15">
    <location>
        <position position="204"/>
    </location>
    <ligand>
        <name>NADP(+)</name>
        <dbReference type="ChEBI" id="CHEBI:58349"/>
    </ligand>
</feature>
<evidence type="ECO:0000256" key="11">
    <source>
        <dbReference type="ARBA" id="ARBA00023002"/>
    </source>
</evidence>
<dbReference type="GO" id="GO:0009231">
    <property type="term" value="P:riboflavin biosynthetic process"/>
    <property type="evidence" value="ECO:0007669"/>
    <property type="project" value="UniProtKB-UniPathway"/>
</dbReference>
<keyword evidence="6 13" id="KW-0686">Riboflavin biosynthesis</keyword>
<dbReference type="PROSITE" id="PS00903">
    <property type="entry name" value="CYT_DCMP_DEAMINASES_1"/>
    <property type="match status" value="1"/>
</dbReference>
<feature type="binding site" evidence="15">
    <location>
        <position position="208"/>
    </location>
    <ligand>
        <name>substrate</name>
    </ligand>
</feature>
<comment type="pathway">
    <text evidence="2 13">Cofactor biosynthesis; riboflavin biosynthesis; 5-amino-6-(D-ribitylamino)uracil from GTP: step 2/4.</text>
</comment>
<feature type="binding site" evidence="15">
    <location>
        <position position="200"/>
    </location>
    <ligand>
        <name>NADP(+)</name>
        <dbReference type="ChEBI" id="CHEBI:58349"/>
    </ligand>
</feature>
<feature type="binding site" evidence="15">
    <location>
        <position position="174"/>
    </location>
    <ligand>
        <name>NADP(+)</name>
        <dbReference type="ChEBI" id="CHEBI:58349"/>
    </ligand>
</feature>
<dbReference type="Pfam" id="PF00383">
    <property type="entry name" value="dCMP_cyt_deam_1"/>
    <property type="match status" value="1"/>
</dbReference>
<dbReference type="Pfam" id="PF01872">
    <property type="entry name" value="RibD_C"/>
    <property type="match status" value="1"/>
</dbReference>
<name>A0A161TLK7_9NEIS</name>
<dbReference type="InterPro" id="IPR002125">
    <property type="entry name" value="CMP_dCMP_dom"/>
</dbReference>
<keyword evidence="7 13" id="KW-0479">Metal-binding</keyword>
<dbReference type="InterPro" id="IPR024072">
    <property type="entry name" value="DHFR-like_dom_sf"/>
</dbReference>
<evidence type="ECO:0000256" key="10">
    <source>
        <dbReference type="ARBA" id="ARBA00022857"/>
    </source>
</evidence>
<evidence type="ECO:0000256" key="8">
    <source>
        <dbReference type="ARBA" id="ARBA00022801"/>
    </source>
</evidence>
<evidence type="ECO:0000313" key="18">
    <source>
        <dbReference type="EMBL" id="KZE25339.1"/>
    </source>
</evidence>
<dbReference type="InterPro" id="IPR002734">
    <property type="entry name" value="RibDG_C"/>
</dbReference>
<comment type="function">
    <text evidence="1 13">Converts 2,5-diamino-6-(ribosylamino)-4(3h)-pyrimidinone 5'-phosphate into 5-amino-6-(ribosylamino)-2,4(1h,3h)-pyrimidinedione 5'-phosphate.</text>
</comment>
<comment type="catalytic activity">
    <reaction evidence="13">
        <text>2,5-diamino-6-hydroxy-4-(5-phosphoribosylamino)-pyrimidine + H2O + H(+) = 5-amino-6-(5-phospho-D-ribosylamino)uracil + NH4(+)</text>
        <dbReference type="Rhea" id="RHEA:21868"/>
        <dbReference type="ChEBI" id="CHEBI:15377"/>
        <dbReference type="ChEBI" id="CHEBI:15378"/>
        <dbReference type="ChEBI" id="CHEBI:28938"/>
        <dbReference type="ChEBI" id="CHEBI:58453"/>
        <dbReference type="ChEBI" id="CHEBI:58614"/>
        <dbReference type="EC" id="3.5.4.26"/>
    </reaction>
</comment>
<proteinExistence type="inferred from homology"/>
<dbReference type="InterPro" id="IPR011549">
    <property type="entry name" value="RibD_C"/>
</dbReference>
<dbReference type="AlphaFoldDB" id="A0A161TLK7"/>
<dbReference type="NCBIfam" id="TIGR00326">
    <property type="entry name" value="eubact_ribD"/>
    <property type="match status" value="1"/>
</dbReference>
<dbReference type="Gene3D" id="3.40.140.10">
    <property type="entry name" value="Cytidine Deaminase, domain 2"/>
    <property type="match status" value="1"/>
</dbReference>
<evidence type="ECO:0000256" key="16">
    <source>
        <dbReference type="PIRSR" id="PIRSR006769-3"/>
    </source>
</evidence>
<evidence type="ECO:0000256" key="7">
    <source>
        <dbReference type="ARBA" id="ARBA00022723"/>
    </source>
</evidence>
<feature type="binding site" evidence="15">
    <location>
        <position position="188"/>
    </location>
    <ligand>
        <name>substrate</name>
    </ligand>
</feature>
<evidence type="ECO:0000313" key="19">
    <source>
        <dbReference type="Proteomes" id="UP000076625"/>
    </source>
</evidence>
<dbReference type="Gene3D" id="3.40.430.10">
    <property type="entry name" value="Dihydrofolate Reductase, subunit A"/>
    <property type="match status" value="1"/>
</dbReference>
<feature type="binding site" evidence="15">
    <location>
        <position position="296"/>
    </location>
    <ligand>
        <name>substrate</name>
    </ligand>
</feature>